<evidence type="ECO:0000313" key="10">
    <source>
        <dbReference type="EMBL" id="KNC53983.1"/>
    </source>
</evidence>
<evidence type="ECO:0000256" key="2">
    <source>
        <dbReference type="ARBA" id="ARBA00023054"/>
    </source>
</evidence>
<evidence type="ECO:0000256" key="8">
    <source>
        <dbReference type="SAM" id="MobiDB-lite"/>
    </source>
</evidence>
<dbReference type="GeneID" id="25568056"/>
<dbReference type="InterPro" id="IPR043597">
    <property type="entry name" value="TPH_dom"/>
</dbReference>
<dbReference type="InterPro" id="IPR043596">
    <property type="entry name" value="CFAP53/TCHP"/>
</dbReference>
<dbReference type="AlphaFoldDB" id="A0A0L0DRB0"/>
<accession>A0A0L0DRB0</accession>
<dbReference type="OrthoDB" id="75950at2759"/>
<feature type="coiled-coil region" evidence="7">
    <location>
        <begin position="92"/>
        <end position="126"/>
    </location>
</feature>
<evidence type="ECO:0000256" key="4">
    <source>
        <dbReference type="ARBA" id="ARBA00023273"/>
    </source>
</evidence>
<feature type="compositionally biased region" description="Basic and acidic residues" evidence="8">
    <location>
        <begin position="431"/>
        <end position="453"/>
    </location>
</feature>
<dbReference type="STRING" id="461836.A0A0L0DRB0"/>
<dbReference type="Proteomes" id="UP000054408">
    <property type="component" value="Unassembled WGS sequence"/>
</dbReference>
<name>A0A0L0DRB0_THETB</name>
<evidence type="ECO:0000256" key="6">
    <source>
        <dbReference type="ARBA" id="ARBA00033773"/>
    </source>
</evidence>
<dbReference type="PANTHER" id="PTHR31183:SF1">
    <property type="entry name" value="CILIA- AND FLAGELLA-ASSOCIATED PROTEIN 53"/>
    <property type="match status" value="1"/>
</dbReference>
<dbReference type="eggNOG" id="ENOG502QRDR">
    <property type="taxonomic scope" value="Eukaryota"/>
</dbReference>
<dbReference type="OMA" id="TYQIEQR"/>
<protein>
    <recommendedName>
        <fullName evidence="6">Cilia- and flagella-associated protein 53</fullName>
    </recommendedName>
</protein>
<evidence type="ECO:0000256" key="1">
    <source>
        <dbReference type="ARBA" id="ARBA00004138"/>
    </source>
</evidence>
<dbReference type="Pfam" id="PF13868">
    <property type="entry name" value="TPH"/>
    <property type="match status" value="1"/>
</dbReference>
<evidence type="ECO:0000313" key="11">
    <source>
        <dbReference type="Proteomes" id="UP000054408"/>
    </source>
</evidence>
<keyword evidence="4" id="KW-0966">Cell projection</keyword>
<comment type="similarity">
    <text evidence="5">Belongs to the CFAP53 family.</text>
</comment>
<reference evidence="10 11" key="1">
    <citation type="submission" date="2010-05" db="EMBL/GenBank/DDBJ databases">
        <title>The Genome Sequence of Thecamonas trahens ATCC 50062.</title>
        <authorList>
            <consortium name="The Broad Institute Genome Sequencing Platform"/>
            <person name="Russ C."/>
            <person name="Cuomo C."/>
            <person name="Shea T."/>
            <person name="Young S.K."/>
            <person name="Zeng Q."/>
            <person name="Koehrsen M."/>
            <person name="Haas B."/>
            <person name="Borodovsky M."/>
            <person name="Guigo R."/>
            <person name="Alvarado L."/>
            <person name="Berlin A."/>
            <person name="Bochicchio J."/>
            <person name="Borenstein D."/>
            <person name="Chapman S."/>
            <person name="Chen Z."/>
            <person name="Freedman E."/>
            <person name="Gellesch M."/>
            <person name="Goldberg J."/>
            <person name="Griggs A."/>
            <person name="Gujja S."/>
            <person name="Heilman E."/>
            <person name="Heiman D."/>
            <person name="Hepburn T."/>
            <person name="Howarth C."/>
            <person name="Jen D."/>
            <person name="Larson L."/>
            <person name="Mehta T."/>
            <person name="Park D."/>
            <person name="Pearson M."/>
            <person name="Roberts A."/>
            <person name="Saif S."/>
            <person name="Shenoy N."/>
            <person name="Sisk P."/>
            <person name="Stolte C."/>
            <person name="Sykes S."/>
            <person name="Thomson T."/>
            <person name="Walk T."/>
            <person name="White J."/>
            <person name="Yandava C."/>
            <person name="Burger G."/>
            <person name="Gray M.W."/>
            <person name="Holland P.W.H."/>
            <person name="King N."/>
            <person name="Lang F.B.F."/>
            <person name="Roger A.J."/>
            <person name="Ruiz-Trillo I."/>
            <person name="Lander E."/>
            <person name="Nusbaum C."/>
        </authorList>
    </citation>
    <scope>NUCLEOTIDE SEQUENCE [LARGE SCALE GENOMIC DNA]</scope>
    <source>
        <strain evidence="10 11">ATCC 50062</strain>
    </source>
</reference>
<dbReference type="EMBL" id="GL349484">
    <property type="protein sequence ID" value="KNC53983.1"/>
    <property type="molecule type" value="Genomic_DNA"/>
</dbReference>
<keyword evidence="2 7" id="KW-0175">Coiled coil</keyword>
<sequence length="482" mass="57775">MAYVPSRLIEQRRRREDAIRAHQEKVNYLNEAQLKAEFEQRTNKRIRTNNVRRTYDSLKEADDEALATRKAKLRQMYAQEEQVLREEIALTYETPEQRIERMRARAQQLREEREDERAKFAQEQMDRRWRAECDEIRHLKSQKMQQMVNAEREQQLEIKARQREARFQEEAEYAAQWEANRQLKIEREVQDRQRAAMLTREMMGTLEDQMAEHAARKAAAEAIKTEEAALLQQQWELDAMAADRRKLLHAQQTADRRAELDYYNQLSLARRQEEARRERENDIKIINDLVEAEKGVEEREAATRLALKAEALEYRSHLLRQMEREAANDAKLDRMRAEQLEVEWAKRQAQWDAEARAREALMAEVFEARRQQIAIKLARKAEERREQVLACERLEREMEMAKVAESQEAANKLAKEREYKRALLIQAEQRATARDRAEERERREYESMREEREAYERRLARELQRDVSLGDHRRTKASVYHG</sequence>
<gene>
    <name evidence="10" type="ORF">AMSG_09631</name>
</gene>
<feature type="domain" description="Trichohyalin-plectin-homology" evidence="9">
    <location>
        <begin position="130"/>
        <end position="465"/>
    </location>
</feature>
<feature type="region of interest" description="Disordered" evidence="8">
    <location>
        <begin position="430"/>
        <end position="453"/>
    </location>
</feature>
<evidence type="ECO:0000256" key="3">
    <source>
        <dbReference type="ARBA" id="ARBA00023069"/>
    </source>
</evidence>
<dbReference type="PANTHER" id="PTHR31183">
    <property type="entry name" value="TRICHOPLEIN KERATIN FILAMENT-BINDING PROTEIN FAMILY MEMBER"/>
    <property type="match status" value="1"/>
</dbReference>
<evidence type="ECO:0000256" key="7">
    <source>
        <dbReference type="SAM" id="Coils"/>
    </source>
</evidence>
<dbReference type="GO" id="GO:0005929">
    <property type="term" value="C:cilium"/>
    <property type="evidence" value="ECO:0007669"/>
    <property type="project" value="UniProtKB-SubCell"/>
</dbReference>
<proteinExistence type="inferred from homology"/>
<organism evidence="10 11">
    <name type="scientific">Thecamonas trahens ATCC 50062</name>
    <dbReference type="NCBI Taxonomy" id="461836"/>
    <lineage>
        <taxon>Eukaryota</taxon>
        <taxon>Apusozoa</taxon>
        <taxon>Apusomonadida</taxon>
        <taxon>Apusomonadidae</taxon>
        <taxon>Thecamonas</taxon>
    </lineage>
</organism>
<keyword evidence="10" id="KW-0282">Flagellum</keyword>
<comment type="subcellular location">
    <subcellularLocation>
        <location evidence="1">Cell projection</location>
        <location evidence="1">Cilium</location>
    </subcellularLocation>
</comment>
<dbReference type="RefSeq" id="XP_013754185.1">
    <property type="nucleotide sequence ID" value="XM_013898731.1"/>
</dbReference>
<evidence type="ECO:0000259" key="9">
    <source>
        <dbReference type="Pfam" id="PF13868"/>
    </source>
</evidence>
<keyword evidence="3" id="KW-0969">Cilium</keyword>
<keyword evidence="11" id="KW-1185">Reference proteome</keyword>
<evidence type="ECO:0000256" key="5">
    <source>
        <dbReference type="ARBA" id="ARBA00033747"/>
    </source>
</evidence>